<feature type="domain" description="TF-B3" evidence="6">
    <location>
        <begin position="14"/>
        <end position="103"/>
    </location>
</feature>
<evidence type="ECO:0000313" key="8">
    <source>
        <dbReference type="Proteomes" id="UP001179952"/>
    </source>
</evidence>
<dbReference type="EMBL" id="JAUJYN010000006">
    <property type="protein sequence ID" value="KAK1268037.1"/>
    <property type="molecule type" value="Genomic_DNA"/>
</dbReference>
<proteinExistence type="predicted"/>
<gene>
    <name evidence="7" type="ORF">QJS04_geneDACA006851</name>
</gene>
<evidence type="ECO:0000256" key="4">
    <source>
        <dbReference type="ARBA" id="ARBA00023163"/>
    </source>
</evidence>
<sequence length="387" mass="44581">MAQRRKNITSPQSSHFFKIYSPTINSDQLRIPPEFMNRIKNKSLRTVSLMGPSGNVWRVTLIKGFFKVGWKEFVADHSLEHGDILIFKYDGDGCFSVSIFDATACEKEGSFQAKPVKEEVIEGEVDDDALLSSWVLRRKKRRVEKGLVVWRATEAEMDLKPFSLTYSNCLSIAPNTRRSTYIIPSLPRKFIKSETLETPASAPQDIDLRFHESLRRRQRMEMERGIYHVDSYEARNGKLRQGSMVSQRRPVTQEEKERALHAAKSFKSSNPFSLLVMRDAYVYSSFFMYLPTAFVMDYLPKTDQELTLWDPNGKAWTVKLVLGKGCGALSAGWAKFARVHNLERDDVCVLELIKEKELQVHIFRVVEEILPLLRSCDFFKKCSSHSM</sequence>
<reference evidence="7" key="2">
    <citation type="submission" date="2023-06" db="EMBL/GenBank/DDBJ databases">
        <authorList>
            <person name="Ma L."/>
            <person name="Liu K.-W."/>
            <person name="Li Z."/>
            <person name="Hsiao Y.-Y."/>
            <person name="Qi Y."/>
            <person name="Fu T."/>
            <person name="Tang G."/>
            <person name="Zhang D."/>
            <person name="Sun W.-H."/>
            <person name="Liu D.-K."/>
            <person name="Li Y."/>
            <person name="Chen G.-Z."/>
            <person name="Liu X.-D."/>
            <person name="Liao X.-Y."/>
            <person name="Jiang Y.-T."/>
            <person name="Yu X."/>
            <person name="Hao Y."/>
            <person name="Huang J."/>
            <person name="Zhao X.-W."/>
            <person name="Ke S."/>
            <person name="Chen Y.-Y."/>
            <person name="Wu W.-L."/>
            <person name="Hsu J.-L."/>
            <person name="Lin Y.-F."/>
            <person name="Huang M.-D."/>
            <person name="Li C.-Y."/>
            <person name="Huang L."/>
            <person name="Wang Z.-W."/>
            <person name="Zhao X."/>
            <person name="Zhong W.-Y."/>
            <person name="Peng D.-H."/>
            <person name="Ahmad S."/>
            <person name="Lan S."/>
            <person name="Zhang J.-S."/>
            <person name="Tsai W.-C."/>
            <person name="Van De Peer Y."/>
            <person name="Liu Z.-J."/>
        </authorList>
    </citation>
    <scope>NUCLEOTIDE SEQUENCE</scope>
    <source>
        <strain evidence="7">SCP</strain>
        <tissue evidence="7">Leaves</tissue>
    </source>
</reference>
<dbReference type="PANTHER" id="PTHR31391:SF155">
    <property type="entry name" value="B3 DOMAIN-CONTAINING PROTEIN OS11G0197600"/>
    <property type="match status" value="1"/>
</dbReference>
<protein>
    <submittedName>
        <fullName evidence="7">B3 domain-containing protein</fullName>
    </submittedName>
</protein>
<evidence type="ECO:0000259" key="6">
    <source>
        <dbReference type="PROSITE" id="PS50863"/>
    </source>
</evidence>
<organism evidence="7 8">
    <name type="scientific">Acorus gramineus</name>
    <name type="common">Dwarf sweet flag</name>
    <dbReference type="NCBI Taxonomy" id="55184"/>
    <lineage>
        <taxon>Eukaryota</taxon>
        <taxon>Viridiplantae</taxon>
        <taxon>Streptophyta</taxon>
        <taxon>Embryophyta</taxon>
        <taxon>Tracheophyta</taxon>
        <taxon>Spermatophyta</taxon>
        <taxon>Magnoliopsida</taxon>
        <taxon>Liliopsida</taxon>
        <taxon>Acoraceae</taxon>
        <taxon>Acorus</taxon>
    </lineage>
</organism>
<keyword evidence="5" id="KW-0539">Nucleus</keyword>
<keyword evidence="3" id="KW-0238">DNA-binding</keyword>
<reference evidence="7" key="1">
    <citation type="journal article" date="2023" name="Nat. Commun.">
        <title>Diploid and tetraploid genomes of Acorus and the evolution of monocots.</title>
        <authorList>
            <person name="Ma L."/>
            <person name="Liu K.W."/>
            <person name="Li Z."/>
            <person name="Hsiao Y.Y."/>
            <person name="Qi Y."/>
            <person name="Fu T."/>
            <person name="Tang G.D."/>
            <person name="Zhang D."/>
            <person name="Sun W.H."/>
            <person name="Liu D.K."/>
            <person name="Li Y."/>
            <person name="Chen G.Z."/>
            <person name="Liu X.D."/>
            <person name="Liao X.Y."/>
            <person name="Jiang Y.T."/>
            <person name="Yu X."/>
            <person name="Hao Y."/>
            <person name="Huang J."/>
            <person name="Zhao X.W."/>
            <person name="Ke S."/>
            <person name="Chen Y.Y."/>
            <person name="Wu W.L."/>
            <person name="Hsu J.L."/>
            <person name="Lin Y.F."/>
            <person name="Huang M.D."/>
            <person name="Li C.Y."/>
            <person name="Huang L."/>
            <person name="Wang Z.W."/>
            <person name="Zhao X."/>
            <person name="Zhong W.Y."/>
            <person name="Peng D.H."/>
            <person name="Ahmad S."/>
            <person name="Lan S."/>
            <person name="Zhang J.S."/>
            <person name="Tsai W.C."/>
            <person name="Van de Peer Y."/>
            <person name="Liu Z.J."/>
        </authorList>
    </citation>
    <scope>NUCLEOTIDE SEQUENCE</scope>
    <source>
        <strain evidence="7">SCP</strain>
    </source>
</reference>
<dbReference type="InterPro" id="IPR015300">
    <property type="entry name" value="DNA-bd_pseudobarrel_sf"/>
</dbReference>
<evidence type="ECO:0000256" key="1">
    <source>
        <dbReference type="ARBA" id="ARBA00004123"/>
    </source>
</evidence>
<keyword evidence="2" id="KW-0805">Transcription regulation</keyword>
<comment type="caution">
    <text evidence="7">The sequence shown here is derived from an EMBL/GenBank/DDBJ whole genome shotgun (WGS) entry which is preliminary data.</text>
</comment>
<feature type="domain" description="TF-B3" evidence="6">
    <location>
        <begin position="273"/>
        <end position="366"/>
    </location>
</feature>
<name>A0AAV9AVK2_ACOGR</name>
<dbReference type="SUPFAM" id="SSF101936">
    <property type="entry name" value="DNA-binding pseudobarrel domain"/>
    <property type="match status" value="2"/>
</dbReference>
<keyword evidence="8" id="KW-1185">Reference proteome</keyword>
<dbReference type="Pfam" id="PF02362">
    <property type="entry name" value="B3"/>
    <property type="match status" value="2"/>
</dbReference>
<evidence type="ECO:0000313" key="7">
    <source>
        <dbReference type="EMBL" id="KAK1268037.1"/>
    </source>
</evidence>
<dbReference type="GO" id="GO:0005634">
    <property type="term" value="C:nucleus"/>
    <property type="evidence" value="ECO:0007669"/>
    <property type="project" value="UniProtKB-SubCell"/>
</dbReference>
<evidence type="ECO:0000256" key="5">
    <source>
        <dbReference type="ARBA" id="ARBA00023242"/>
    </source>
</evidence>
<accession>A0AAV9AVK2</accession>
<dbReference type="AlphaFoldDB" id="A0AAV9AVK2"/>
<dbReference type="GO" id="GO:0003677">
    <property type="term" value="F:DNA binding"/>
    <property type="evidence" value="ECO:0007669"/>
    <property type="project" value="UniProtKB-KW"/>
</dbReference>
<dbReference type="SMART" id="SM01019">
    <property type="entry name" value="B3"/>
    <property type="match status" value="2"/>
</dbReference>
<dbReference type="InterPro" id="IPR003340">
    <property type="entry name" value="B3_DNA-bd"/>
</dbReference>
<evidence type="ECO:0000256" key="3">
    <source>
        <dbReference type="ARBA" id="ARBA00023125"/>
    </source>
</evidence>
<dbReference type="Gene3D" id="2.40.330.10">
    <property type="entry name" value="DNA-binding pseudobarrel domain"/>
    <property type="match status" value="2"/>
</dbReference>
<dbReference type="InterPro" id="IPR044837">
    <property type="entry name" value="REM16-like"/>
</dbReference>
<keyword evidence="4" id="KW-0804">Transcription</keyword>
<dbReference type="PANTHER" id="PTHR31391">
    <property type="entry name" value="B3 DOMAIN-CONTAINING PROTEIN OS11G0197600-RELATED"/>
    <property type="match status" value="1"/>
</dbReference>
<dbReference type="Proteomes" id="UP001179952">
    <property type="component" value="Unassembled WGS sequence"/>
</dbReference>
<dbReference type="PROSITE" id="PS50863">
    <property type="entry name" value="B3"/>
    <property type="match status" value="2"/>
</dbReference>
<evidence type="ECO:0000256" key="2">
    <source>
        <dbReference type="ARBA" id="ARBA00023015"/>
    </source>
</evidence>
<dbReference type="CDD" id="cd10017">
    <property type="entry name" value="B3_DNA"/>
    <property type="match status" value="2"/>
</dbReference>
<comment type="subcellular location">
    <subcellularLocation>
        <location evidence="1">Nucleus</location>
    </subcellularLocation>
</comment>